<dbReference type="SUPFAM" id="SSF51735">
    <property type="entry name" value="NAD(P)-binding Rossmann-fold domains"/>
    <property type="match status" value="1"/>
</dbReference>
<dbReference type="InterPro" id="IPR044516">
    <property type="entry name" value="UXS-like"/>
</dbReference>
<keyword evidence="4" id="KW-0456">Lyase</keyword>
<organism evidence="7 8">
    <name type="scientific">Candidatus Woykebacteria bacterium RBG_16_43_9</name>
    <dbReference type="NCBI Taxonomy" id="1802596"/>
    <lineage>
        <taxon>Bacteria</taxon>
        <taxon>Candidatus Woykeibacteriota</taxon>
    </lineage>
</organism>
<evidence type="ECO:0000259" key="6">
    <source>
        <dbReference type="Pfam" id="PF01370"/>
    </source>
</evidence>
<keyword evidence="5" id="KW-0472">Membrane</keyword>
<dbReference type="STRING" id="1802596.A2Z11_03925"/>
<dbReference type="InterPro" id="IPR036291">
    <property type="entry name" value="NAD(P)-bd_dom_sf"/>
</dbReference>
<dbReference type="Proteomes" id="UP000176389">
    <property type="component" value="Unassembled WGS sequence"/>
</dbReference>
<dbReference type="Gene3D" id="3.40.50.720">
    <property type="entry name" value="NAD(P)-binding Rossmann-like Domain"/>
    <property type="match status" value="1"/>
</dbReference>
<evidence type="ECO:0000256" key="2">
    <source>
        <dbReference type="ARBA" id="ARBA00022793"/>
    </source>
</evidence>
<dbReference type="PANTHER" id="PTHR43078:SF6">
    <property type="entry name" value="UDP-GLUCURONIC ACID DECARBOXYLASE 1"/>
    <property type="match status" value="1"/>
</dbReference>
<evidence type="ECO:0000256" key="1">
    <source>
        <dbReference type="ARBA" id="ARBA00001911"/>
    </source>
</evidence>
<gene>
    <name evidence="7" type="ORF">A2Z11_03925</name>
</gene>
<dbReference type="AlphaFoldDB" id="A0A1G1WCX8"/>
<comment type="cofactor">
    <cofactor evidence="1">
        <name>NAD(+)</name>
        <dbReference type="ChEBI" id="CHEBI:57540"/>
    </cofactor>
</comment>
<dbReference type="EMBL" id="MHCS01000045">
    <property type="protein sequence ID" value="OGY25546.1"/>
    <property type="molecule type" value="Genomic_DNA"/>
</dbReference>
<evidence type="ECO:0000313" key="7">
    <source>
        <dbReference type="EMBL" id="OGY25546.1"/>
    </source>
</evidence>
<comment type="caution">
    <text evidence="7">The sequence shown here is derived from an EMBL/GenBank/DDBJ whole genome shotgun (WGS) entry which is preliminary data.</text>
</comment>
<keyword evidence="5" id="KW-1133">Transmembrane helix</keyword>
<dbReference type="InterPro" id="IPR001509">
    <property type="entry name" value="Epimerase_deHydtase"/>
</dbReference>
<dbReference type="GO" id="GO:0070403">
    <property type="term" value="F:NAD+ binding"/>
    <property type="evidence" value="ECO:0007669"/>
    <property type="project" value="InterPro"/>
</dbReference>
<dbReference type="GO" id="GO:0042732">
    <property type="term" value="P:D-xylose metabolic process"/>
    <property type="evidence" value="ECO:0007669"/>
    <property type="project" value="InterPro"/>
</dbReference>
<evidence type="ECO:0000256" key="3">
    <source>
        <dbReference type="ARBA" id="ARBA00023027"/>
    </source>
</evidence>
<evidence type="ECO:0000256" key="5">
    <source>
        <dbReference type="SAM" id="Phobius"/>
    </source>
</evidence>
<sequence>MEAASKIEKFKINVSSKQPTALVAGGAGFLGSHLCESLLSQQFNVIALDNLSVSGSKKNIERLLSSPNFSFWEEDINKPDFKLSPTIPLTHIFHLASIEEHLSSDKLSLQTLLVNSLGTKNLLDLAVERGVKFILVSSTEVFHGALSQTSVDNYFGKAADPEQVSFSEAKRFAETLTAEYFRSHDAQTTIIRVKDPYGPRMSLDVGSPLGQMIEQALNKERIELTGDGLQTYNPTFVTDIIFGIVKASVGNFNGKIFNVINPEKYTERAIAETLQKIIGGVEIVFKKKGDLQLSSYPLIINPTQEQLGWEPKVSLRQGLEETISNLKGETFAREAEIAQTKGKRDVGQPKKQFKTNSSLVRRIIIITLAVLLFWILLLPPAVLFTNIYSGARNIQNAEKSLKGDNFESAVDQAKKAENAFNGGQNSSKSIFWAPFLPALSDSLKQTGNLLFYAENISAATKNLGEGLNIIEESEEKQLSEEKLSEKLLKAGLKIDQAARNLEIATSVEIEEGKLLPTTSGLLADLKENEAELTELINALKQSLPN</sequence>
<feature type="domain" description="NAD-dependent epimerase/dehydratase" evidence="6">
    <location>
        <begin position="21"/>
        <end position="259"/>
    </location>
</feature>
<evidence type="ECO:0000256" key="4">
    <source>
        <dbReference type="ARBA" id="ARBA00023239"/>
    </source>
</evidence>
<dbReference type="PANTHER" id="PTHR43078">
    <property type="entry name" value="UDP-GLUCURONIC ACID DECARBOXYLASE-RELATED"/>
    <property type="match status" value="1"/>
</dbReference>
<keyword evidence="5" id="KW-0812">Transmembrane</keyword>
<protein>
    <recommendedName>
        <fullName evidence="6">NAD-dependent epimerase/dehydratase domain-containing protein</fullName>
    </recommendedName>
</protein>
<evidence type="ECO:0000313" key="8">
    <source>
        <dbReference type="Proteomes" id="UP000176389"/>
    </source>
</evidence>
<dbReference type="GO" id="GO:0048040">
    <property type="term" value="F:UDP-glucuronate decarboxylase activity"/>
    <property type="evidence" value="ECO:0007669"/>
    <property type="project" value="TreeGrafter"/>
</dbReference>
<feature type="transmembrane region" description="Helical" evidence="5">
    <location>
        <begin position="359"/>
        <end position="377"/>
    </location>
</feature>
<dbReference type="GO" id="GO:0005737">
    <property type="term" value="C:cytoplasm"/>
    <property type="evidence" value="ECO:0007669"/>
    <property type="project" value="TreeGrafter"/>
</dbReference>
<keyword evidence="2" id="KW-0210">Decarboxylase</keyword>
<reference evidence="7 8" key="1">
    <citation type="journal article" date="2016" name="Nat. Commun.">
        <title>Thousands of microbial genomes shed light on interconnected biogeochemical processes in an aquifer system.</title>
        <authorList>
            <person name="Anantharaman K."/>
            <person name="Brown C.T."/>
            <person name="Hug L.A."/>
            <person name="Sharon I."/>
            <person name="Castelle C.J."/>
            <person name="Probst A.J."/>
            <person name="Thomas B.C."/>
            <person name="Singh A."/>
            <person name="Wilkins M.J."/>
            <person name="Karaoz U."/>
            <person name="Brodie E.L."/>
            <person name="Williams K.H."/>
            <person name="Hubbard S.S."/>
            <person name="Banfield J.F."/>
        </authorList>
    </citation>
    <scope>NUCLEOTIDE SEQUENCE [LARGE SCALE GENOMIC DNA]</scope>
</reference>
<accession>A0A1G1WCX8</accession>
<dbReference type="Pfam" id="PF01370">
    <property type="entry name" value="Epimerase"/>
    <property type="match status" value="1"/>
</dbReference>
<keyword evidence="3" id="KW-0520">NAD</keyword>
<name>A0A1G1WCX8_9BACT</name>
<proteinExistence type="predicted"/>